<dbReference type="SMART" id="SM00199">
    <property type="entry name" value="SCY"/>
    <property type="match status" value="1"/>
</dbReference>
<keyword evidence="1" id="KW-0202">Cytokine</keyword>
<dbReference type="InterPro" id="IPR001811">
    <property type="entry name" value="Chemokine_IL8-like_dom"/>
</dbReference>
<dbReference type="Proteomes" id="UP001044222">
    <property type="component" value="Chromosome 18"/>
</dbReference>
<feature type="compositionally biased region" description="Basic and acidic residues" evidence="2">
    <location>
        <begin position="92"/>
        <end position="103"/>
    </location>
</feature>
<evidence type="ECO:0000256" key="3">
    <source>
        <dbReference type="SAM" id="SignalP"/>
    </source>
</evidence>
<evidence type="ECO:0000313" key="5">
    <source>
        <dbReference type="EMBL" id="KAG5831704.1"/>
    </source>
</evidence>
<dbReference type="InterPro" id="IPR036048">
    <property type="entry name" value="Interleukin_8-like_sf"/>
</dbReference>
<feature type="signal peptide" evidence="3">
    <location>
        <begin position="1"/>
        <end position="17"/>
    </location>
</feature>
<dbReference type="EMBL" id="JAFIRN010000018">
    <property type="protein sequence ID" value="KAG5831704.1"/>
    <property type="molecule type" value="Genomic_DNA"/>
</dbReference>
<dbReference type="OrthoDB" id="8460355at2759"/>
<keyword evidence="6" id="KW-1185">Reference proteome</keyword>
<dbReference type="GO" id="GO:0006955">
    <property type="term" value="P:immune response"/>
    <property type="evidence" value="ECO:0007669"/>
    <property type="project" value="InterPro"/>
</dbReference>
<dbReference type="GO" id="GO:0005615">
    <property type="term" value="C:extracellular space"/>
    <property type="evidence" value="ECO:0007669"/>
    <property type="project" value="UniProtKB-KW"/>
</dbReference>
<feature type="compositionally biased region" description="Basic residues" evidence="2">
    <location>
        <begin position="104"/>
        <end position="114"/>
    </location>
</feature>
<evidence type="ECO:0000256" key="2">
    <source>
        <dbReference type="SAM" id="MobiDB-lite"/>
    </source>
</evidence>
<evidence type="ECO:0000256" key="1">
    <source>
        <dbReference type="ARBA" id="ARBA00022514"/>
    </source>
</evidence>
<feature type="region of interest" description="Disordered" evidence="2">
    <location>
        <begin position="80"/>
        <end position="128"/>
    </location>
</feature>
<accession>A0A9D3RIM4</accession>
<comment type="caution">
    <text evidence="5">The sequence shown here is derived from an EMBL/GenBank/DDBJ whole genome shotgun (WGS) entry which is preliminary data.</text>
</comment>
<feature type="domain" description="Chemokine interleukin-8-like" evidence="4">
    <location>
        <begin position="32"/>
        <end position="91"/>
    </location>
</feature>
<proteinExistence type="predicted"/>
<name>A0A9D3RIM4_ANGAN</name>
<dbReference type="Gene3D" id="2.40.50.40">
    <property type="match status" value="1"/>
</dbReference>
<dbReference type="PRINTS" id="PR00436">
    <property type="entry name" value="INTERLEUKIN8"/>
</dbReference>
<organism evidence="5 6">
    <name type="scientific">Anguilla anguilla</name>
    <name type="common">European freshwater eel</name>
    <name type="synonym">Muraena anguilla</name>
    <dbReference type="NCBI Taxonomy" id="7936"/>
    <lineage>
        <taxon>Eukaryota</taxon>
        <taxon>Metazoa</taxon>
        <taxon>Chordata</taxon>
        <taxon>Craniata</taxon>
        <taxon>Vertebrata</taxon>
        <taxon>Euteleostomi</taxon>
        <taxon>Actinopterygii</taxon>
        <taxon>Neopterygii</taxon>
        <taxon>Teleostei</taxon>
        <taxon>Anguilliformes</taxon>
        <taxon>Anguillidae</taxon>
        <taxon>Anguilla</taxon>
    </lineage>
</organism>
<dbReference type="AlphaFoldDB" id="A0A9D3RIM4"/>
<evidence type="ECO:0000313" key="6">
    <source>
        <dbReference type="Proteomes" id="UP001044222"/>
    </source>
</evidence>
<dbReference type="GO" id="GO:0008009">
    <property type="term" value="F:chemokine activity"/>
    <property type="evidence" value="ECO:0007669"/>
    <property type="project" value="InterPro"/>
</dbReference>
<dbReference type="Pfam" id="PF00048">
    <property type="entry name" value="IL8"/>
    <property type="match status" value="1"/>
</dbReference>
<protein>
    <recommendedName>
        <fullName evidence="4">Chemokine interleukin-8-like domain-containing protein</fullName>
    </recommendedName>
</protein>
<evidence type="ECO:0000259" key="4">
    <source>
        <dbReference type="SMART" id="SM00199"/>
    </source>
</evidence>
<sequence>MRFYVHALSVLVAFTLSIFLNKDQLGESAFVPMRCLCPQTNPVIRRPLIDFLVIRKGPHCPTAEIIVKLANNKELCLSPKGQQGKRLRRCWNRSEKNGGDKKKCLQRRRRKAQQRKGLGQTPGMGDTS</sequence>
<gene>
    <name evidence="5" type="ORF">ANANG_G00306560</name>
</gene>
<keyword evidence="3" id="KW-0732">Signal</keyword>
<dbReference type="SUPFAM" id="SSF54117">
    <property type="entry name" value="Interleukin 8-like chemokines"/>
    <property type="match status" value="1"/>
</dbReference>
<reference evidence="5" key="1">
    <citation type="submission" date="2021-01" db="EMBL/GenBank/DDBJ databases">
        <title>A chromosome-scale assembly of European eel, Anguilla anguilla.</title>
        <authorList>
            <person name="Henkel C."/>
            <person name="Jong-Raadsen S.A."/>
            <person name="Dufour S."/>
            <person name="Weltzien F.-A."/>
            <person name="Palstra A.P."/>
            <person name="Pelster B."/>
            <person name="Spaink H.P."/>
            <person name="Van Den Thillart G.E."/>
            <person name="Jansen H."/>
            <person name="Zahm M."/>
            <person name="Klopp C."/>
            <person name="Cedric C."/>
            <person name="Louis A."/>
            <person name="Berthelot C."/>
            <person name="Parey E."/>
            <person name="Roest Crollius H."/>
            <person name="Montfort J."/>
            <person name="Robinson-Rechavi M."/>
            <person name="Bucao C."/>
            <person name="Bouchez O."/>
            <person name="Gislard M."/>
            <person name="Lluch J."/>
            <person name="Milhes M."/>
            <person name="Lampietro C."/>
            <person name="Lopez Roques C."/>
            <person name="Donnadieu C."/>
            <person name="Braasch I."/>
            <person name="Desvignes T."/>
            <person name="Postlethwait J."/>
            <person name="Bobe J."/>
            <person name="Guiguen Y."/>
            <person name="Dirks R."/>
        </authorList>
    </citation>
    <scope>NUCLEOTIDE SEQUENCE</scope>
    <source>
        <strain evidence="5">Tag_6206</strain>
        <tissue evidence="5">Liver</tissue>
    </source>
</reference>
<dbReference type="OMA" id="YVPGRCL"/>
<feature type="chain" id="PRO_5038453942" description="Chemokine interleukin-8-like domain-containing protein" evidence="3">
    <location>
        <begin position="18"/>
        <end position="128"/>
    </location>
</feature>